<dbReference type="PANTHER" id="PTHR10091">
    <property type="entry name" value="ALDOSE-1-EPIMERASE"/>
    <property type="match status" value="1"/>
</dbReference>
<sequence length="350" mass="39117">MKTKHILHLISNYLVKLFGLLPKRDSVHFYELTNKKGMSLQLIDLGAAVTSLKIPLKNGEVIDVVLGFDTLDDYVASYNLQSAPYFGATVGRFAGRINKGQFVLNGKQTQLNINNGEHSLHGGPYGFSQKIWENIEETKSGDPSIKLRLISPNNDENFPGELVVELTYTVSEENELIIEYHATTTEDTIINLTHHGYFNLDGHTSSISEQELIINSTKMLETTEDHIPTGTILDVSKGPFDFSIPKKCPSKIDNTFVLQSKNEFAASIFNKNNNLKMTVYTNQPGVHIYVGGDCAKVLTGKNNAEYHSLSGICFETQNFPDAPNHDHFPTAVLKKGEVYHHKTSYKFQSF</sequence>
<dbReference type="CDD" id="cd09019">
    <property type="entry name" value="galactose_mutarotase_like"/>
    <property type="match status" value="1"/>
</dbReference>
<dbReference type="PANTHER" id="PTHR10091:SF0">
    <property type="entry name" value="GALACTOSE MUTAROTASE"/>
    <property type="match status" value="1"/>
</dbReference>
<reference evidence="13" key="1">
    <citation type="submission" date="2016-11" db="EMBL/GenBank/DDBJ databases">
        <authorList>
            <person name="Varghese N."/>
            <person name="Submissions S."/>
        </authorList>
    </citation>
    <scope>NUCLEOTIDE SEQUENCE [LARGE SCALE GENOMIC DNA]</scope>
    <source>
        <strain evidence="13">DSM 19741</strain>
    </source>
</reference>
<evidence type="ECO:0000313" key="12">
    <source>
        <dbReference type="EMBL" id="SHG30987.1"/>
    </source>
</evidence>
<evidence type="ECO:0000256" key="10">
    <source>
        <dbReference type="PIRSR" id="PIRSR005096-2"/>
    </source>
</evidence>
<evidence type="ECO:0000256" key="8">
    <source>
        <dbReference type="PIRNR" id="PIRNR005096"/>
    </source>
</evidence>
<dbReference type="PIRSF" id="PIRSF005096">
    <property type="entry name" value="GALM"/>
    <property type="match status" value="1"/>
</dbReference>
<protein>
    <recommendedName>
        <fullName evidence="8">Aldose 1-epimerase</fullName>
        <ecNumber evidence="8">5.1.3.3</ecNumber>
    </recommendedName>
</protein>
<dbReference type="InterPro" id="IPR014718">
    <property type="entry name" value="GH-type_carb-bd"/>
</dbReference>
<dbReference type="Gene3D" id="2.70.98.10">
    <property type="match status" value="1"/>
</dbReference>
<dbReference type="UniPathway" id="UPA00242"/>
<evidence type="ECO:0000256" key="3">
    <source>
        <dbReference type="ARBA" id="ARBA00006206"/>
    </source>
</evidence>
<evidence type="ECO:0000256" key="5">
    <source>
        <dbReference type="ARBA" id="ARBA00022837"/>
    </source>
</evidence>
<evidence type="ECO:0000256" key="6">
    <source>
        <dbReference type="ARBA" id="ARBA00023235"/>
    </source>
</evidence>
<dbReference type="GO" id="GO:0006006">
    <property type="term" value="P:glucose metabolic process"/>
    <property type="evidence" value="ECO:0007669"/>
    <property type="project" value="TreeGrafter"/>
</dbReference>
<dbReference type="Proteomes" id="UP000184036">
    <property type="component" value="Unassembled WGS sequence"/>
</dbReference>
<organism evidence="12 13">
    <name type="scientific">Flavobacterium segetis</name>
    <dbReference type="NCBI Taxonomy" id="271157"/>
    <lineage>
        <taxon>Bacteria</taxon>
        <taxon>Pseudomonadati</taxon>
        <taxon>Bacteroidota</taxon>
        <taxon>Flavobacteriia</taxon>
        <taxon>Flavobacteriales</taxon>
        <taxon>Flavobacteriaceae</taxon>
        <taxon>Flavobacterium</taxon>
    </lineage>
</organism>
<dbReference type="SUPFAM" id="SSF74650">
    <property type="entry name" value="Galactose mutarotase-like"/>
    <property type="match status" value="1"/>
</dbReference>
<dbReference type="Pfam" id="PF01263">
    <property type="entry name" value="Aldose_epim"/>
    <property type="match status" value="1"/>
</dbReference>
<evidence type="ECO:0000256" key="2">
    <source>
        <dbReference type="ARBA" id="ARBA00005028"/>
    </source>
</evidence>
<name>A0A1M5IRP1_9FLAO</name>
<dbReference type="NCBIfam" id="NF008277">
    <property type="entry name" value="PRK11055.1"/>
    <property type="match status" value="1"/>
</dbReference>
<gene>
    <name evidence="12" type="ORF">SAMN05444396_10825</name>
</gene>
<evidence type="ECO:0000256" key="9">
    <source>
        <dbReference type="PIRSR" id="PIRSR005096-1"/>
    </source>
</evidence>
<dbReference type="EMBL" id="FQWE01000008">
    <property type="protein sequence ID" value="SHG30987.1"/>
    <property type="molecule type" value="Genomic_DNA"/>
</dbReference>
<feature type="active site" description="Proton donor" evidence="9">
    <location>
        <position position="195"/>
    </location>
</feature>
<dbReference type="GO" id="GO:0030246">
    <property type="term" value="F:carbohydrate binding"/>
    <property type="evidence" value="ECO:0007669"/>
    <property type="project" value="InterPro"/>
</dbReference>
<accession>A0A1M5IRP1</accession>
<evidence type="ECO:0000256" key="1">
    <source>
        <dbReference type="ARBA" id="ARBA00001913"/>
    </source>
</evidence>
<keyword evidence="13" id="KW-1185">Reference proteome</keyword>
<dbReference type="InterPro" id="IPR008183">
    <property type="entry name" value="Aldose_1/G6P_1-epimerase"/>
</dbReference>
<dbReference type="InterPro" id="IPR011013">
    <property type="entry name" value="Gal_mutarotase_sf_dom"/>
</dbReference>
<comment type="pathway">
    <text evidence="2 8">Carbohydrate metabolism; hexose metabolism.</text>
</comment>
<dbReference type="EC" id="5.1.3.3" evidence="8"/>
<keyword evidence="5" id="KW-0106">Calcium</keyword>
<comment type="cofactor">
    <cofactor evidence="1">
        <name>Ca(2+)</name>
        <dbReference type="ChEBI" id="CHEBI:29108"/>
    </cofactor>
</comment>
<dbReference type="STRING" id="271157.SAMN05444396_10825"/>
<proteinExistence type="inferred from homology"/>
<feature type="active site" description="Proton acceptor" evidence="9">
    <location>
        <position position="315"/>
    </location>
</feature>
<dbReference type="InterPro" id="IPR047215">
    <property type="entry name" value="Galactose_mutarotase-like"/>
</dbReference>
<evidence type="ECO:0000313" key="13">
    <source>
        <dbReference type="Proteomes" id="UP000184036"/>
    </source>
</evidence>
<dbReference type="OrthoDB" id="9779408at2"/>
<dbReference type="AlphaFoldDB" id="A0A1M5IRP1"/>
<comment type="catalytic activity">
    <reaction evidence="8">
        <text>alpha-D-glucose = beta-D-glucose</text>
        <dbReference type="Rhea" id="RHEA:10264"/>
        <dbReference type="ChEBI" id="CHEBI:15903"/>
        <dbReference type="ChEBI" id="CHEBI:17925"/>
        <dbReference type="EC" id="5.1.3.3"/>
    </reaction>
</comment>
<comment type="similarity">
    <text evidence="3 8">Belongs to the aldose epimerase family.</text>
</comment>
<dbReference type="GO" id="GO:0033499">
    <property type="term" value="P:galactose catabolic process via UDP-galactose, Leloir pathway"/>
    <property type="evidence" value="ECO:0007669"/>
    <property type="project" value="TreeGrafter"/>
</dbReference>
<feature type="binding site" evidence="11">
    <location>
        <begin position="195"/>
        <end position="197"/>
    </location>
    <ligand>
        <name>beta-D-galactose</name>
        <dbReference type="ChEBI" id="CHEBI:27667"/>
    </ligand>
</feature>
<dbReference type="GO" id="GO:0004034">
    <property type="term" value="F:aldose 1-epimerase activity"/>
    <property type="evidence" value="ECO:0007669"/>
    <property type="project" value="UniProtKB-EC"/>
</dbReference>
<comment type="subunit">
    <text evidence="4">Monomer.</text>
</comment>
<dbReference type="RefSeq" id="WP_072992545.1">
    <property type="nucleotide sequence ID" value="NZ_FQWE01000008.1"/>
</dbReference>
<keyword evidence="6 8" id="KW-0413">Isomerase</keyword>
<feature type="binding site" evidence="10">
    <location>
        <position position="253"/>
    </location>
    <ligand>
        <name>beta-D-galactose</name>
        <dbReference type="ChEBI" id="CHEBI:27667"/>
    </ligand>
</feature>
<evidence type="ECO:0000256" key="11">
    <source>
        <dbReference type="PIRSR" id="PIRSR005096-3"/>
    </source>
</evidence>
<dbReference type="InterPro" id="IPR015443">
    <property type="entry name" value="Aldose_1-epimerase"/>
</dbReference>
<evidence type="ECO:0000256" key="4">
    <source>
        <dbReference type="ARBA" id="ARBA00011245"/>
    </source>
</evidence>
<evidence type="ECO:0000256" key="7">
    <source>
        <dbReference type="ARBA" id="ARBA00023277"/>
    </source>
</evidence>
<keyword evidence="7 8" id="KW-0119">Carbohydrate metabolism</keyword>